<accession>A0ACC0KAP6</accession>
<dbReference type="Proteomes" id="UP001064048">
    <property type="component" value="Chromosome 29"/>
</dbReference>
<gene>
    <name evidence="1" type="ORF">MSG28_015618</name>
</gene>
<organism evidence="1 2">
    <name type="scientific">Choristoneura fumiferana</name>
    <name type="common">Spruce budworm moth</name>
    <name type="synonym">Archips fumiferana</name>
    <dbReference type="NCBI Taxonomy" id="7141"/>
    <lineage>
        <taxon>Eukaryota</taxon>
        <taxon>Metazoa</taxon>
        <taxon>Ecdysozoa</taxon>
        <taxon>Arthropoda</taxon>
        <taxon>Hexapoda</taxon>
        <taxon>Insecta</taxon>
        <taxon>Pterygota</taxon>
        <taxon>Neoptera</taxon>
        <taxon>Endopterygota</taxon>
        <taxon>Lepidoptera</taxon>
        <taxon>Glossata</taxon>
        <taxon>Ditrysia</taxon>
        <taxon>Tortricoidea</taxon>
        <taxon>Tortricidae</taxon>
        <taxon>Tortricinae</taxon>
        <taxon>Choristoneura</taxon>
    </lineage>
</organism>
<evidence type="ECO:0000313" key="2">
    <source>
        <dbReference type="Proteomes" id="UP001064048"/>
    </source>
</evidence>
<reference evidence="1 2" key="1">
    <citation type="journal article" date="2022" name="Genome Biol. Evol.">
        <title>The Spruce Budworm Genome: Reconstructing the Evolutionary History of Antifreeze Proteins.</title>
        <authorList>
            <person name="Beliveau C."/>
            <person name="Gagne P."/>
            <person name="Picq S."/>
            <person name="Vernygora O."/>
            <person name="Keeling C.I."/>
            <person name="Pinkney K."/>
            <person name="Doucet D."/>
            <person name="Wen F."/>
            <person name="Johnston J.S."/>
            <person name="Maaroufi H."/>
            <person name="Boyle B."/>
            <person name="Laroche J."/>
            <person name="Dewar K."/>
            <person name="Juretic N."/>
            <person name="Blackburn G."/>
            <person name="Nisole A."/>
            <person name="Brunet B."/>
            <person name="Brandao M."/>
            <person name="Lumley L."/>
            <person name="Duan J."/>
            <person name="Quan G."/>
            <person name="Lucarotti C.J."/>
            <person name="Roe A.D."/>
            <person name="Sperling F.A.H."/>
            <person name="Levesque R.C."/>
            <person name="Cusson M."/>
        </authorList>
    </citation>
    <scope>NUCLEOTIDE SEQUENCE [LARGE SCALE GENOMIC DNA]</scope>
    <source>
        <strain evidence="1">Glfc:IPQL:Cfum</strain>
    </source>
</reference>
<protein>
    <submittedName>
        <fullName evidence="1">Uncharacterized protein</fullName>
    </submittedName>
</protein>
<comment type="caution">
    <text evidence="1">The sequence shown here is derived from an EMBL/GenBank/DDBJ whole genome shotgun (WGS) entry which is preliminary data.</text>
</comment>
<name>A0ACC0KAP6_CHOFU</name>
<dbReference type="EMBL" id="CM046129">
    <property type="protein sequence ID" value="KAI8433597.1"/>
    <property type="molecule type" value="Genomic_DNA"/>
</dbReference>
<keyword evidence="2" id="KW-1185">Reference proteome</keyword>
<proteinExistence type="predicted"/>
<evidence type="ECO:0000313" key="1">
    <source>
        <dbReference type="EMBL" id="KAI8433597.1"/>
    </source>
</evidence>
<sequence>MDAQKNQKKRPALGIEPRSPGLTNSAPRPSAQVPVCIQLPRIIGVFLEEGTARGRGKRIGLSELALGLICTLHQVPSITRLIESDSPIAEDIAPLMNTSEPLPEGVSSANGTLLVGAAGKRHAGRYTCRASDGNTTITAEIHLDVVVSPKVIEPSPGSEVHVAETQAVMLNCRAVGDPPPTTHWDRNLTILHQQQDDVDVEGGVNASIARVILLHNGSLWLRAARRTDADRYGCTAGSAAGLARTELTLTVHPEGTVTENAGEAGGGAARAVLVAAGVAAAYMLLVLALMLYCRRRRRSRRQRGEKMELEMAEGREKLVEEGDEKRRPNGAPNGRAHTERDSGADTSEVSGVSRASRRGLEQLAAPRDLLTEQITLGRGEFGEVSLARIDVSALKRLRNPTVAAAAPRSRPVLVKALSTKDEGLCCEFRRQLEFFGRVRHEGVARLLALCSDADPHLMVLEHTDWDIKVQYNVLSATPTLVQRERHVRCGAPGWPALLPPEGPFMLPLTHCLQL</sequence>